<dbReference type="GO" id="GO:0006935">
    <property type="term" value="P:chemotaxis"/>
    <property type="evidence" value="ECO:0007669"/>
    <property type="project" value="UniProtKB-ARBA"/>
</dbReference>
<evidence type="ECO:0000256" key="6">
    <source>
        <dbReference type="SAM" id="Phobius"/>
    </source>
</evidence>
<dbReference type="SMART" id="SM00283">
    <property type="entry name" value="MA"/>
    <property type="match status" value="1"/>
</dbReference>
<evidence type="ECO:0000256" key="5">
    <source>
        <dbReference type="SAM" id="MobiDB-lite"/>
    </source>
</evidence>
<dbReference type="EMBL" id="PRLP01000030">
    <property type="protein sequence ID" value="PPC77558.1"/>
    <property type="molecule type" value="Genomic_DNA"/>
</dbReference>
<feature type="domain" description="Methyl-accepting transducer" evidence="7">
    <location>
        <begin position="510"/>
        <end position="746"/>
    </location>
</feature>
<organism evidence="9 10">
    <name type="scientific">Proteobacteria bacterium 228</name>
    <dbReference type="NCBI Taxonomy" id="2083153"/>
    <lineage>
        <taxon>Bacteria</taxon>
        <taxon>Pseudomonadati</taxon>
        <taxon>Pseudomonadota</taxon>
    </lineage>
</organism>
<dbReference type="OrthoDB" id="5288258at2"/>
<evidence type="ECO:0000259" key="7">
    <source>
        <dbReference type="PROSITE" id="PS50111"/>
    </source>
</evidence>
<protein>
    <submittedName>
        <fullName evidence="9">Methyl-accepting chemotaxis protein</fullName>
    </submittedName>
</protein>
<dbReference type="InterPro" id="IPR003660">
    <property type="entry name" value="HAMP_dom"/>
</dbReference>
<proteinExistence type="inferred from homology"/>
<dbReference type="Pfam" id="PF00015">
    <property type="entry name" value="MCPsignal"/>
    <property type="match status" value="1"/>
</dbReference>
<dbReference type="FunFam" id="1.10.287.950:FF:000001">
    <property type="entry name" value="Methyl-accepting chemotaxis sensory transducer"/>
    <property type="match status" value="1"/>
</dbReference>
<feature type="domain" description="HAMP" evidence="8">
    <location>
        <begin position="451"/>
        <end position="505"/>
    </location>
</feature>
<dbReference type="PROSITE" id="PS50111">
    <property type="entry name" value="CHEMOTAXIS_TRANSDUC_2"/>
    <property type="match status" value="1"/>
</dbReference>
<dbReference type="SMART" id="SM00304">
    <property type="entry name" value="HAMP"/>
    <property type="match status" value="1"/>
</dbReference>
<evidence type="ECO:0000256" key="3">
    <source>
        <dbReference type="ARBA" id="ARBA00029447"/>
    </source>
</evidence>
<keyword evidence="6" id="KW-0472">Membrane</keyword>
<accession>A0A2S5KS26</accession>
<sequence length="828" mass="90183">MGNIWMKLSIRSKVGLLGTFLAFVPTLIVSIVLSTISLDQGSKALREAAQQKLTAVRDATAQSIENYFKQIDDQVVTFSDNLMVIDAMKALDTAFTDYNKSLSADELAKRTSSVQQYYEQQFDAKFQGMNEGKSANPDAILQQTAQQSVPLQYLFISNNPAPLGQKDGMDKPAEDNPYSQLHAKYHPVLHEYQQHFGYYDIFLVNPAGDVVYTVFKELDFTTNLKNGPYANTGLGEAFKGAMALGGKDKFYITDFKPYVPSYNAPAAFVSSPIYDGNTLVGVLIFQMPVERINAVMTHNHEWKTTGLGDSGETYLVGPDKLMRSDGRFLIEDKSGYLNALRSLGVASATVDEIDQKETTIGLQTVDTKGVNEALGGNAGFGIFPDYRHVPVLSAYKPLNLNGLNWVVMSEIDESEAFAPIVALRHTILLDAVIACLCALVAGTLMGWLFAGVMTRPLKLMITTVNDIAQGEGDLTQRLPVKGTDEIAQLSQGINAFITHVDDTFSAVLKSVVRLVPISQDLADVNTHLVQSTHEQKQQADAVNHCLLETNESTRTVDNELSGISEATSAGNTVVEASQQVVGDVSKAMAGLSNNIEQAVQAIANLKGDTDRIATVIDVINGIAEQTNLLALNAAIEAARAGEAGRGFAVVADEVRSLASKTRQSTNEVTEMVTAIQSGTRNVVTLMESGKANADKSNAQVNEATAKLRSVTEAMYLISERVDRIAQAIEQQQHNFVQVTDRYEQMNASFESSQLSSAQASTVGHDVKKLGDKLMDMIKRFKVTDDNWSTQRRNKLRAEEEEAKRVAAANKARKASVDSRQKGKAKSTA</sequence>
<feature type="transmembrane region" description="Helical" evidence="6">
    <location>
        <begin position="427"/>
        <end position="450"/>
    </location>
</feature>
<dbReference type="CDD" id="cd06225">
    <property type="entry name" value="HAMP"/>
    <property type="match status" value="1"/>
</dbReference>
<evidence type="ECO:0000259" key="8">
    <source>
        <dbReference type="PROSITE" id="PS50885"/>
    </source>
</evidence>
<evidence type="ECO:0000313" key="9">
    <source>
        <dbReference type="EMBL" id="PPC77558.1"/>
    </source>
</evidence>
<reference evidence="9 10" key="1">
    <citation type="submission" date="2018-02" db="EMBL/GenBank/DDBJ databases">
        <title>novel marine gammaproteobacteria from coastal saline agro ecosystem.</title>
        <authorList>
            <person name="Krishnan R."/>
            <person name="Ramesh Kumar N."/>
        </authorList>
    </citation>
    <scope>NUCLEOTIDE SEQUENCE [LARGE SCALE GENOMIC DNA]</scope>
    <source>
        <strain evidence="9 10">228</strain>
    </source>
</reference>
<dbReference type="Gene3D" id="3.30.450.20">
    <property type="entry name" value="PAS domain"/>
    <property type="match status" value="1"/>
</dbReference>
<feature type="region of interest" description="Disordered" evidence="5">
    <location>
        <begin position="788"/>
        <end position="828"/>
    </location>
</feature>
<evidence type="ECO:0000313" key="10">
    <source>
        <dbReference type="Proteomes" id="UP000238196"/>
    </source>
</evidence>
<dbReference type="GO" id="GO:0016020">
    <property type="term" value="C:membrane"/>
    <property type="evidence" value="ECO:0007669"/>
    <property type="project" value="UniProtKB-SubCell"/>
</dbReference>
<dbReference type="Pfam" id="PF00672">
    <property type="entry name" value="HAMP"/>
    <property type="match status" value="1"/>
</dbReference>
<dbReference type="Proteomes" id="UP000238196">
    <property type="component" value="Unassembled WGS sequence"/>
</dbReference>
<keyword evidence="6" id="KW-0812">Transmembrane</keyword>
<evidence type="ECO:0000256" key="4">
    <source>
        <dbReference type="PROSITE-ProRule" id="PRU00284"/>
    </source>
</evidence>
<comment type="subcellular location">
    <subcellularLocation>
        <location evidence="1">Membrane</location>
    </subcellularLocation>
</comment>
<dbReference type="PANTHER" id="PTHR32089:SF112">
    <property type="entry name" value="LYSOZYME-LIKE PROTEIN-RELATED"/>
    <property type="match status" value="1"/>
</dbReference>
<dbReference type="PROSITE" id="PS50885">
    <property type="entry name" value="HAMP"/>
    <property type="match status" value="1"/>
</dbReference>
<keyword evidence="6" id="KW-1133">Transmembrane helix</keyword>
<name>A0A2S5KS26_9PROT</name>
<evidence type="ECO:0000256" key="1">
    <source>
        <dbReference type="ARBA" id="ARBA00004370"/>
    </source>
</evidence>
<dbReference type="CDD" id="cd11386">
    <property type="entry name" value="MCP_signal"/>
    <property type="match status" value="1"/>
</dbReference>
<feature type="compositionally biased region" description="Basic and acidic residues" evidence="5">
    <location>
        <begin position="795"/>
        <end position="804"/>
    </location>
</feature>
<comment type="similarity">
    <text evidence="3">Belongs to the methyl-accepting chemotaxis (MCP) protein family.</text>
</comment>
<gene>
    <name evidence="9" type="ORF">C4K68_09700</name>
</gene>
<dbReference type="SUPFAM" id="SSF58104">
    <property type="entry name" value="Methyl-accepting chemotaxis protein (MCP) signaling domain"/>
    <property type="match status" value="1"/>
</dbReference>
<evidence type="ECO:0000256" key="2">
    <source>
        <dbReference type="ARBA" id="ARBA00023224"/>
    </source>
</evidence>
<dbReference type="InterPro" id="IPR004089">
    <property type="entry name" value="MCPsignal_dom"/>
</dbReference>
<keyword evidence="2 4" id="KW-0807">Transducer</keyword>
<comment type="caution">
    <text evidence="9">The sequence shown here is derived from an EMBL/GenBank/DDBJ whole genome shotgun (WGS) entry which is preliminary data.</text>
</comment>
<dbReference type="PANTHER" id="PTHR32089">
    <property type="entry name" value="METHYL-ACCEPTING CHEMOTAXIS PROTEIN MCPB"/>
    <property type="match status" value="1"/>
</dbReference>
<dbReference type="Gene3D" id="1.10.287.950">
    <property type="entry name" value="Methyl-accepting chemotaxis protein"/>
    <property type="match status" value="1"/>
</dbReference>
<dbReference type="AlphaFoldDB" id="A0A2S5KS26"/>
<dbReference type="GO" id="GO:0007165">
    <property type="term" value="P:signal transduction"/>
    <property type="evidence" value="ECO:0007669"/>
    <property type="project" value="UniProtKB-KW"/>
</dbReference>